<feature type="transmembrane region" description="Helical" evidence="10">
    <location>
        <begin position="97"/>
        <end position="119"/>
    </location>
</feature>
<evidence type="ECO:0008006" key="13">
    <source>
        <dbReference type="Google" id="ProtNLM"/>
    </source>
</evidence>
<comment type="similarity">
    <text evidence="2">Belongs to the plant ureide permease (TC 2.A.7.19) family.</text>
</comment>
<dbReference type="InterPro" id="IPR009834">
    <property type="entry name" value="Ureide_permease"/>
</dbReference>
<dbReference type="PANTHER" id="PTHR31081">
    <property type="entry name" value="UREIDE PERMEASE 1-RELATED-RELATED"/>
    <property type="match status" value="1"/>
</dbReference>
<proteinExistence type="inferred from homology"/>
<feature type="region of interest" description="Disordered" evidence="9">
    <location>
        <begin position="185"/>
        <end position="204"/>
    </location>
</feature>
<reference evidence="11" key="1">
    <citation type="submission" date="2020-07" db="EMBL/GenBank/DDBJ databases">
        <title>Genome sequence and genetic diversity analysis of an under-domesticated orphan crop, white fonio (Digitaria exilis).</title>
        <authorList>
            <person name="Bennetzen J.L."/>
            <person name="Chen S."/>
            <person name="Ma X."/>
            <person name="Wang X."/>
            <person name="Yssel A.E.J."/>
            <person name="Chaluvadi S.R."/>
            <person name="Johnson M."/>
            <person name="Gangashetty P."/>
            <person name="Hamidou F."/>
            <person name="Sanogo M.D."/>
            <person name="Zwaenepoel A."/>
            <person name="Wallace J."/>
            <person name="Van De Peer Y."/>
            <person name="Van Deynze A."/>
        </authorList>
    </citation>
    <scope>NUCLEOTIDE SEQUENCE</scope>
    <source>
        <tissue evidence="11">Leaves</tissue>
    </source>
</reference>
<keyword evidence="5" id="KW-0547">Nucleotide-binding</keyword>
<evidence type="ECO:0000256" key="4">
    <source>
        <dbReference type="ARBA" id="ARBA00022692"/>
    </source>
</evidence>
<keyword evidence="3" id="KW-0813">Transport</keyword>
<dbReference type="OrthoDB" id="676896at2759"/>
<dbReference type="Proteomes" id="UP000636709">
    <property type="component" value="Unassembled WGS sequence"/>
</dbReference>
<evidence type="ECO:0000256" key="10">
    <source>
        <dbReference type="SAM" id="Phobius"/>
    </source>
</evidence>
<dbReference type="Pfam" id="PF07168">
    <property type="entry name" value="Ureide_permease"/>
    <property type="match status" value="1"/>
</dbReference>
<feature type="transmembrane region" description="Helical" evidence="10">
    <location>
        <begin position="225"/>
        <end position="246"/>
    </location>
</feature>
<feature type="transmembrane region" description="Helical" evidence="10">
    <location>
        <begin position="369"/>
        <end position="390"/>
    </location>
</feature>
<evidence type="ECO:0000256" key="5">
    <source>
        <dbReference type="ARBA" id="ARBA00022741"/>
    </source>
</evidence>
<comment type="subcellular location">
    <subcellularLocation>
        <location evidence="1">Membrane</location>
        <topology evidence="1">Multi-pass membrane protein</topology>
    </subcellularLocation>
</comment>
<feature type="transmembrane region" description="Helical" evidence="10">
    <location>
        <begin position="337"/>
        <end position="357"/>
    </location>
</feature>
<evidence type="ECO:0000256" key="3">
    <source>
        <dbReference type="ARBA" id="ARBA00022448"/>
    </source>
</evidence>
<evidence type="ECO:0000256" key="1">
    <source>
        <dbReference type="ARBA" id="ARBA00004141"/>
    </source>
</evidence>
<dbReference type="EMBL" id="JACEFO010002572">
    <property type="protein sequence ID" value="KAF8656041.1"/>
    <property type="molecule type" value="Genomic_DNA"/>
</dbReference>
<dbReference type="GO" id="GO:0016020">
    <property type="term" value="C:membrane"/>
    <property type="evidence" value="ECO:0007669"/>
    <property type="project" value="UniProtKB-SubCell"/>
</dbReference>
<feature type="transmembrane region" description="Helical" evidence="10">
    <location>
        <begin position="71"/>
        <end position="90"/>
    </location>
</feature>
<evidence type="ECO:0000256" key="2">
    <source>
        <dbReference type="ARBA" id="ARBA00005931"/>
    </source>
</evidence>
<gene>
    <name evidence="11" type="ORF">HU200_060834</name>
</gene>
<accession>A0A835A8G1</accession>
<dbReference type="AlphaFoldDB" id="A0A835A8G1"/>
<keyword evidence="12" id="KW-1185">Reference proteome</keyword>
<organism evidence="11 12">
    <name type="scientific">Digitaria exilis</name>
    <dbReference type="NCBI Taxonomy" id="1010633"/>
    <lineage>
        <taxon>Eukaryota</taxon>
        <taxon>Viridiplantae</taxon>
        <taxon>Streptophyta</taxon>
        <taxon>Embryophyta</taxon>
        <taxon>Tracheophyta</taxon>
        <taxon>Spermatophyta</taxon>
        <taxon>Magnoliopsida</taxon>
        <taxon>Liliopsida</taxon>
        <taxon>Poales</taxon>
        <taxon>Poaceae</taxon>
        <taxon>PACMAD clade</taxon>
        <taxon>Panicoideae</taxon>
        <taxon>Panicodae</taxon>
        <taxon>Paniceae</taxon>
        <taxon>Anthephorinae</taxon>
        <taxon>Digitaria</taxon>
    </lineage>
</organism>
<dbReference type="GO" id="GO:0015505">
    <property type="term" value="F:uracil:monoatomic cation symporter activity"/>
    <property type="evidence" value="ECO:0007669"/>
    <property type="project" value="TreeGrafter"/>
</dbReference>
<name>A0A835A8G1_9POAL</name>
<dbReference type="InterPro" id="IPR030189">
    <property type="entry name" value="UPS_plant"/>
</dbReference>
<evidence type="ECO:0000256" key="9">
    <source>
        <dbReference type="SAM" id="MobiDB-lite"/>
    </source>
</evidence>
<dbReference type="PANTHER" id="PTHR31081:SF8">
    <property type="entry name" value="OS12G0503300 PROTEIN"/>
    <property type="match status" value="1"/>
</dbReference>
<dbReference type="GO" id="GO:0005524">
    <property type="term" value="F:ATP binding"/>
    <property type="evidence" value="ECO:0007669"/>
    <property type="project" value="UniProtKB-KW"/>
</dbReference>
<sequence>MLAALFFGGSMGPPMIYMERRGRLPQHIYLDYSIANFIAAIMFPLTLGQIGDSKPGMPNFFTQLSQVHDNWPSVLIAMAGGLALSLGNVVSQYAWAFVGLSVTNIVTCSLIVVIGTTMNYFLDGRINRAEILFPGAACFLIAVFLAAAVHSSNAKDKEEKIGVDLTNLRMFICIHDSSMFLSDSAPGENDARMDDKASSQPKPGSAEFILEVEKSRSIKVLGSNWLLGLGLVFFAGLCFSVFSPALNLATNDQLHVLKKGVPHLVVYTAFFYFSVSGLVLGIGVNIWFLYRPVAGVPASTIGAYLRDWNGRHWALLGGLLCGLCNGLQFMGGQAAGFASADAVQAIPLVSTFWDVLLFGEYRRSSRKTYILLTSMLTMFVIAVAVLLSSAGHRKTS</sequence>
<feature type="transmembrane region" description="Helical" evidence="10">
    <location>
        <begin position="266"/>
        <end position="290"/>
    </location>
</feature>
<keyword evidence="7 10" id="KW-1133">Transmembrane helix</keyword>
<evidence type="ECO:0000256" key="8">
    <source>
        <dbReference type="ARBA" id="ARBA00023136"/>
    </source>
</evidence>
<comment type="caution">
    <text evidence="11">The sequence shown here is derived from an EMBL/GenBank/DDBJ whole genome shotgun (WGS) entry which is preliminary data.</text>
</comment>
<feature type="transmembrane region" description="Helical" evidence="10">
    <location>
        <begin position="131"/>
        <end position="150"/>
    </location>
</feature>
<feature type="transmembrane region" description="Helical" evidence="10">
    <location>
        <begin position="28"/>
        <end position="51"/>
    </location>
</feature>
<evidence type="ECO:0000256" key="6">
    <source>
        <dbReference type="ARBA" id="ARBA00022840"/>
    </source>
</evidence>
<keyword evidence="8 10" id="KW-0472">Membrane</keyword>
<protein>
    <recommendedName>
        <fullName evidence="13">Ureide permease</fullName>
    </recommendedName>
</protein>
<evidence type="ECO:0000256" key="7">
    <source>
        <dbReference type="ARBA" id="ARBA00022989"/>
    </source>
</evidence>
<evidence type="ECO:0000313" key="11">
    <source>
        <dbReference type="EMBL" id="KAF8656041.1"/>
    </source>
</evidence>
<feature type="transmembrane region" description="Helical" evidence="10">
    <location>
        <begin position="311"/>
        <end position="331"/>
    </location>
</feature>
<keyword evidence="4 10" id="KW-0812">Transmembrane</keyword>
<keyword evidence="6" id="KW-0067">ATP-binding</keyword>
<evidence type="ECO:0000313" key="12">
    <source>
        <dbReference type="Proteomes" id="UP000636709"/>
    </source>
</evidence>
<dbReference type="GO" id="GO:0005274">
    <property type="term" value="F:allantoin:proton symporter activity"/>
    <property type="evidence" value="ECO:0007669"/>
    <property type="project" value="TreeGrafter"/>
</dbReference>